<evidence type="ECO:0000313" key="2">
    <source>
        <dbReference type="EMBL" id="ALU12167.1"/>
    </source>
</evidence>
<name>A0A0U3FQK2_9CREN</name>
<dbReference type="EMBL" id="CP006867">
    <property type="protein sequence ID" value="ALU12167.1"/>
    <property type="molecule type" value="Genomic_DNA"/>
</dbReference>
<keyword evidence="1" id="KW-0175">Coiled coil</keyword>
<protein>
    <submittedName>
        <fullName evidence="2">Uncharacterized protein</fullName>
    </submittedName>
</protein>
<sequence length="114" mass="13245">MRTFEELRNELVKRRDRLRKELAELMREANRLKLLERVCVKLGKTCSIEACYTGIRTSAGVIVLDEGEPKLYKISNCNLSIEEPDTSDMYEALIRLRDITEQSINQLSKLLENL</sequence>
<gene>
    <name evidence="2" type="ORF">EYM_01010</name>
</gene>
<dbReference type="AlphaFoldDB" id="A0A0U3FQK2"/>
<organism evidence="2 3">
    <name type="scientific">Ignicoccus islandicus DSM 13165</name>
    <dbReference type="NCBI Taxonomy" id="940295"/>
    <lineage>
        <taxon>Archaea</taxon>
        <taxon>Thermoproteota</taxon>
        <taxon>Thermoprotei</taxon>
        <taxon>Desulfurococcales</taxon>
        <taxon>Desulfurococcaceae</taxon>
        <taxon>Ignicoccus</taxon>
    </lineage>
</organism>
<dbReference type="OrthoDB" id="382309at2157"/>
<dbReference type="Proteomes" id="UP000060778">
    <property type="component" value="Chromosome"/>
</dbReference>
<evidence type="ECO:0000256" key="1">
    <source>
        <dbReference type="SAM" id="Coils"/>
    </source>
</evidence>
<reference evidence="2 3" key="1">
    <citation type="submission" date="2013-11" db="EMBL/GenBank/DDBJ databases">
        <title>Comparative genomics of Ignicoccus.</title>
        <authorList>
            <person name="Podar M."/>
        </authorList>
    </citation>
    <scope>NUCLEOTIDE SEQUENCE [LARGE SCALE GENOMIC DNA]</scope>
    <source>
        <strain evidence="2 3">DSM 13165</strain>
    </source>
</reference>
<feature type="coiled-coil region" evidence="1">
    <location>
        <begin position="1"/>
        <end position="38"/>
    </location>
</feature>
<proteinExistence type="predicted"/>
<dbReference type="STRING" id="940295.EYM_01010"/>
<dbReference type="KEGG" id="iis:EYM_01010"/>
<accession>A0A0U3FQK2</accession>
<keyword evidence="3" id="KW-1185">Reference proteome</keyword>
<dbReference type="RefSeq" id="WP_075049265.1">
    <property type="nucleotide sequence ID" value="NZ_CP006867.1"/>
</dbReference>
<dbReference type="GeneID" id="30679619"/>
<evidence type="ECO:0000313" key="3">
    <source>
        <dbReference type="Proteomes" id="UP000060778"/>
    </source>
</evidence>